<evidence type="ECO:0000313" key="7">
    <source>
        <dbReference type="EMBL" id="CAB4828901.1"/>
    </source>
</evidence>
<keyword evidence="1" id="KW-1133">Transmembrane helix</keyword>
<feature type="transmembrane region" description="Helical" evidence="1">
    <location>
        <begin position="30"/>
        <end position="49"/>
    </location>
</feature>
<feature type="transmembrane region" description="Helical" evidence="1">
    <location>
        <begin position="61"/>
        <end position="83"/>
    </location>
</feature>
<dbReference type="InterPro" id="IPR029787">
    <property type="entry name" value="Nucleotide_cyclase"/>
</dbReference>
<dbReference type="EMBL" id="CAFBNH010000005">
    <property type="protein sequence ID" value="CAB4947458.1"/>
    <property type="molecule type" value="Genomic_DNA"/>
</dbReference>
<dbReference type="NCBIfam" id="TIGR00254">
    <property type="entry name" value="GGDEF"/>
    <property type="match status" value="1"/>
</dbReference>
<dbReference type="Gene3D" id="3.30.70.270">
    <property type="match status" value="1"/>
</dbReference>
<dbReference type="PROSITE" id="PS50887">
    <property type="entry name" value="GGDEF"/>
    <property type="match status" value="1"/>
</dbReference>
<keyword evidence="1" id="KW-0472">Membrane</keyword>
<dbReference type="EMBL" id="CAEZYM010000009">
    <property type="protein sequence ID" value="CAB4728275.1"/>
    <property type="molecule type" value="Genomic_DNA"/>
</dbReference>
<evidence type="ECO:0000313" key="10">
    <source>
        <dbReference type="EMBL" id="CAB5071416.1"/>
    </source>
</evidence>
<dbReference type="CDD" id="cd01949">
    <property type="entry name" value="GGDEF"/>
    <property type="match status" value="1"/>
</dbReference>
<organism evidence="4">
    <name type="scientific">freshwater metagenome</name>
    <dbReference type="NCBI Taxonomy" id="449393"/>
    <lineage>
        <taxon>unclassified sequences</taxon>
        <taxon>metagenomes</taxon>
        <taxon>ecological metagenomes</taxon>
    </lineage>
</organism>
<feature type="transmembrane region" description="Helical" evidence="1">
    <location>
        <begin position="124"/>
        <end position="142"/>
    </location>
</feature>
<keyword evidence="1" id="KW-0812">Transmembrane</keyword>
<dbReference type="EMBL" id="CAEZZW010000004">
    <property type="protein sequence ID" value="CAB4780923.1"/>
    <property type="molecule type" value="Genomic_DNA"/>
</dbReference>
<feature type="transmembrane region" description="Helical" evidence="1">
    <location>
        <begin position="212"/>
        <end position="233"/>
    </location>
</feature>
<feature type="transmembrane region" description="Helical" evidence="1">
    <location>
        <begin position="245"/>
        <end position="265"/>
    </location>
</feature>
<feature type="transmembrane region" description="Helical" evidence="1">
    <location>
        <begin position="95"/>
        <end position="112"/>
    </location>
</feature>
<dbReference type="SUPFAM" id="SSF55073">
    <property type="entry name" value="Nucleotide cyclase"/>
    <property type="match status" value="1"/>
</dbReference>
<evidence type="ECO:0000313" key="6">
    <source>
        <dbReference type="EMBL" id="CAB4780923.1"/>
    </source>
</evidence>
<dbReference type="InterPro" id="IPR052163">
    <property type="entry name" value="DGC-Regulatory_Protein"/>
</dbReference>
<dbReference type="SMART" id="SM00267">
    <property type="entry name" value="GGDEF"/>
    <property type="match status" value="1"/>
</dbReference>
<dbReference type="EMBL" id="CAESAE010000002">
    <property type="protein sequence ID" value="CAB4333330.1"/>
    <property type="molecule type" value="Genomic_DNA"/>
</dbReference>
<name>A0A6J6NT03_9ZZZZ</name>
<evidence type="ECO:0000256" key="1">
    <source>
        <dbReference type="SAM" id="Phobius"/>
    </source>
</evidence>
<evidence type="ECO:0000313" key="9">
    <source>
        <dbReference type="EMBL" id="CAB4947458.1"/>
    </source>
</evidence>
<dbReference type="InterPro" id="IPR000160">
    <property type="entry name" value="GGDEF_dom"/>
</dbReference>
<dbReference type="Pfam" id="PF00990">
    <property type="entry name" value="GGDEF"/>
    <property type="match status" value="1"/>
</dbReference>
<feature type="transmembrane region" description="Helical" evidence="1">
    <location>
        <begin position="271"/>
        <end position="289"/>
    </location>
</feature>
<evidence type="ECO:0000313" key="4">
    <source>
        <dbReference type="EMBL" id="CAB4689102.1"/>
    </source>
</evidence>
<gene>
    <name evidence="4" type="ORF">UFOPK2510_00545</name>
    <name evidence="5" type="ORF">UFOPK2718_01066</name>
    <name evidence="6" type="ORF">UFOPK2936_00904</name>
    <name evidence="7" type="ORF">UFOPK3174_00864</name>
    <name evidence="8" type="ORF">UFOPK3328_01360</name>
    <name evidence="9" type="ORF">UFOPK3779_00967</name>
    <name evidence="3" type="ORF">UFOPK4107_00400</name>
    <name evidence="10" type="ORF">UFOPK4403_00590</name>
</gene>
<dbReference type="EMBL" id="CAFBQX010000002">
    <property type="protein sequence ID" value="CAB5071416.1"/>
    <property type="molecule type" value="Genomic_DNA"/>
</dbReference>
<dbReference type="EMBL" id="CAEZXO010000003">
    <property type="protein sequence ID" value="CAB4689102.1"/>
    <property type="molecule type" value="Genomic_DNA"/>
</dbReference>
<sequence length="462" mass="50383">MGSKSFLRVLAPIFLCAHIILRSIHLTPNIFLDLFLYNLIAVCVVLVVLASEFLKDVIGRYALATGIIFWIVGSVLSTAAEFFSLPLLSSNIAKIFYLLFYPCMIVAIPRILGNGKKFGLLEALDAMILGFGLGSLGSALLLRPVFPKFSGEIVATFFAICFPVGDVVLLALVLTLASITAMSLRSGLLSAGIFCFSLSDFYFLWLNVNHRYTFGALSDDVWLLALILISIAITQSHKTSKNKYVVPSVLIVLSIMTSATLLSITALRPGYLPNFILFPTITTLVLAFVRMTIALRESRSIGEERILARTDDLTGLANRRRFISDLNVLSQGTQFDSALLLLDLDGFKPINDKYGHAIGDRLLKEVSLRFSRVLPDGSVLARLGGDEFAAIVSGERATTIDIARSLRAALSYPFSIGVEEITVGVSIGHVSNDGASDLMRRADLAMYQAKREGVGVWSEPVL</sequence>
<proteinExistence type="predicted"/>
<dbReference type="EMBL" id="CAFABH010000013">
    <property type="protein sequence ID" value="CAB4828901.1"/>
    <property type="molecule type" value="Genomic_DNA"/>
</dbReference>
<evidence type="ECO:0000313" key="5">
    <source>
        <dbReference type="EMBL" id="CAB4728275.1"/>
    </source>
</evidence>
<reference evidence="4" key="1">
    <citation type="submission" date="2020-05" db="EMBL/GenBank/DDBJ databases">
        <authorList>
            <person name="Chiriac C."/>
            <person name="Salcher M."/>
            <person name="Ghai R."/>
            <person name="Kavagutti S V."/>
        </authorList>
    </citation>
    <scope>NUCLEOTIDE SEQUENCE</scope>
</reference>
<dbReference type="PANTHER" id="PTHR46663">
    <property type="entry name" value="DIGUANYLATE CYCLASE DGCT-RELATED"/>
    <property type="match status" value="1"/>
</dbReference>
<dbReference type="AlphaFoldDB" id="A0A6J6NT03"/>
<dbReference type="InterPro" id="IPR043128">
    <property type="entry name" value="Rev_trsase/Diguanyl_cyclase"/>
</dbReference>
<dbReference type="PANTHER" id="PTHR46663:SF2">
    <property type="entry name" value="GGDEF DOMAIN-CONTAINING PROTEIN"/>
    <property type="match status" value="1"/>
</dbReference>
<feature type="transmembrane region" description="Helical" evidence="1">
    <location>
        <begin position="188"/>
        <end position="206"/>
    </location>
</feature>
<evidence type="ECO:0000313" key="3">
    <source>
        <dbReference type="EMBL" id="CAB4333330.1"/>
    </source>
</evidence>
<dbReference type="EMBL" id="CAFBLD010000010">
    <property type="protein sequence ID" value="CAB4876156.1"/>
    <property type="molecule type" value="Genomic_DNA"/>
</dbReference>
<accession>A0A6J6NT03</accession>
<evidence type="ECO:0000313" key="8">
    <source>
        <dbReference type="EMBL" id="CAB4876156.1"/>
    </source>
</evidence>
<feature type="domain" description="GGDEF" evidence="2">
    <location>
        <begin position="335"/>
        <end position="462"/>
    </location>
</feature>
<protein>
    <submittedName>
        <fullName evidence="4">Unannotated protein</fullName>
    </submittedName>
</protein>
<feature type="transmembrane region" description="Helical" evidence="1">
    <location>
        <begin position="154"/>
        <end position="176"/>
    </location>
</feature>
<feature type="transmembrane region" description="Helical" evidence="1">
    <location>
        <begin position="7"/>
        <end position="24"/>
    </location>
</feature>
<evidence type="ECO:0000259" key="2">
    <source>
        <dbReference type="PROSITE" id="PS50887"/>
    </source>
</evidence>